<protein>
    <submittedName>
        <fullName evidence="2">Uncharacterized protein</fullName>
    </submittedName>
</protein>
<evidence type="ECO:0000256" key="1">
    <source>
        <dbReference type="SAM" id="MobiDB-lite"/>
    </source>
</evidence>
<comment type="caution">
    <text evidence="2">The sequence shown here is derived from an EMBL/GenBank/DDBJ whole genome shotgun (WGS) entry which is preliminary data.</text>
</comment>
<evidence type="ECO:0000313" key="2">
    <source>
        <dbReference type="EMBL" id="MFB9838216.1"/>
    </source>
</evidence>
<evidence type="ECO:0000313" key="3">
    <source>
        <dbReference type="Proteomes" id="UP001589627"/>
    </source>
</evidence>
<reference evidence="2 3" key="1">
    <citation type="submission" date="2024-09" db="EMBL/GenBank/DDBJ databases">
        <authorList>
            <person name="Sun Q."/>
            <person name="Mori K."/>
        </authorList>
    </citation>
    <scope>NUCLEOTIDE SEQUENCE [LARGE SCALE GENOMIC DNA]</scope>
    <source>
        <strain evidence="2 3">TBRC 0563</strain>
    </source>
</reference>
<gene>
    <name evidence="2" type="ORF">ACFFNX_39230</name>
</gene>
<accession>A0ABV5YUM7</accession>
<dbReference type="Proteomes" id="UP001589627">
    <property type="component" value="Unassembled WGS sequence"/>
</dbReference>
<name>A0ABV5YUM7_9ACTN</name>
<sequence length="217" mass="24497">MRNAFLPYGRRVSALRSCVQMYRPSGYKATWSVLEDLAGPIRRDEASLLRALDVLEASRERWKEDARVYAATRRQEKLRGRRSPRPRDPNPSRCPEHWYGVARQAAVRALEHWRGDRLSSLLTPPDRLTETLNSCVAAAIASGGPLPPERRRELADCLADLRRRRGDPGPYGNDRAAHHRVRDLLAVARLVAVAADVDQGLLEVVGSWVFFVAAEIR</sequence>
<keyword evidence="3" id="KW-1185">Reference proteome</keyword>
<dbReference type="EMBL" id="JBHLZP010000480">
    <property type="protein sequence ID" value="MFB9838216.1"/>
    <property type="molecule type" value="Genomic_DNA"/>
</dbReference>
<feature type="region of interest" description="Disordered" evidence="1">
    <location>
        <begin position="73"/>
        <end position="96"/>
    </location>
</feature>
<proteinExistence type="predicted"/>
<dbReference type="RefSeq" id="WP_378211232.1">
    <property type="nucleotide sequence ID" value="NZ_JBHLZP010000480.1"/>
</dbReference>
<feature type="compositionally biased region" description="Basic and acidic residues" evidence="1">
    <location>
        <begin position="85"/>
        <end position="96"/>
    </location>
</feature>
<organism evidence="2 3">
    <name type="scientific">Actinoallomurus acaciae</name>
    <dbReference type="NCBI Taxonomy" id="502577"/>
    <lineage>
        <taxon>Bacteria</taxon>
        <taxon>Bacillati</taxon>
        <taxon>Actinomycetota</taxon>
        <taxon>Actinomycetes</taxon>
        <taxon>Streptosporangiales</taxon>
        <taxon>Thermomonosporaceae</taxon>
        <taxon>Actinoallomurus</taxon>
    </lineage>
</organism>